<organism evidence="2 3">
    <name type="scientific">Seminavis robusta</name>
    <dbReference type="NCBI Taxonomy" id="568900"/>
    <lineage>
        <taxon>Eukaryota</taxon>
        <taxon>Sar</taxon>
        <taxon>Stramenopiles</taxon>
        <taxon>Ochrophyta</taxon>
        <taxon>Bacillariophyta</taxon>
        <taxon>Bacillariophyceae</taxon>
        <taxon>Bacillariophycidae</taxon>
        <taxon>Naviculales</taxon>
        <taxon>Naviculaceae</taxon>
        <taxon>Seminavis</taxon>
    </lineage>
</organism>
<dbReference type="AlphaFoldDB" id="A0A9N8D918"/>
<keyword evidence="1" id="KW-1133">Transmembrane helix</keyword>
<evidence type="ECO:0000313" key="3">
    <source>
        <dbReference type="Proteomes" id="UP001153069"/>
    </source>
</evidence>
<name>A0A9N8D918_9STRA</name>
<protein>
    <submittedName>
        <fullName evidence="2">Uncharacterized protein</fullName>
    </submittedName>
</protein>
<dbReference type="EMBL" id="CAICTM010000041">
    <property type="protein sequence ID" value="CAB9498577.1"/>
    <property type="molecule type" value="Genomic_DNA"/>
</dbReference>
<feature type="transmembrane region" description="Helical" evidence="1">
    <location>
        <begin position="187"/>
        <end position="209"/>
    </location>
</feature>
<feature type="transmembrane region" description="Helical" evidence="1">
    <location>
        <begin position="127"/>
        <end position="150"/>
    </location>
</feature>
<comment type="caution">
    <text evidence="2">The sequence shown here is derived from an EMBL/GenBank/DDBJ whole genome shotgun (WGS) entry which is preliminary data.</text>
</comment>
<keyword evidence="1" id="KW-0812">Transmembrane</keyword>
<keyword evidence="3" id="KW-1185">Reference proteome</keyword>
<feature type="transmembrane region" description="Helical" evidence="1">
    <location>
        <begin position="20"/>
        <end position="40"/>
    </location>
</feature>
<gene>
    <name evidence="2" type="ORF">SEMRO_41_G025060.1</name>
</gene>
<keyword evidence="1" id="KW-0472">Membrane</keyword>
<accession>A0A9N8D918</accession>
<sequence length="286" mass="31701">MSSSLCGDSIGSRRALLAALWSLVSILTAIAFLTALTFTLSARNLYNNDNDEYNYYNNNNNEQEREGEEEYDPEVAVTSRAMAFAALWTAVLASLLNVFGTVVLGWQSPTGQYYTCCSSNVHRTTPLSLGSFIGALIMFANLTLVCSVLFGEFEIRDYQREANREGEENEYSNNSARDTAMERSSMAFSIMCMFLTVLYAGFAALTFSFSHSIIEEHAADEREEALTMAHHTNYTQHKMTPHHHMGYNSNGYDGYIGERFDVHRSRGPNTGGVGFVPKGGDVSALT</sequence>
<evidence type="ECO:0000313" key="2">
    <source>
        <dbReference type="EMBL" id="CAB9498577.1"/>
    </source>
</evidence>
<reference evidence="2" key="1">
    <citation type="submission" date="2020-06" db="EMBL/GenBank/DDBJ databases">
        <authorList>
            <consortium name="Plant Systems Biology data submission"/>
        </authorList>
    </citation>
    <scope>NUCLEOTIDE SEQUENCE</scope>
    <source>
        <strain evidence="2">D6</strain>
    </source>
</reference>
<dbReference type="Proteomes" id="UP001153069">
    <property type="component" value="Unassembled WGS sequence"/>
</dbReference>
<proteinExistence type="predicted"/>
<dbReference type="OrthoDB" id="43967at2759"/>
<evidence type="ECO:0000256" key="1">
    <source>
        <dbReference type="SAM" id="Phobius"/>
    </source>
</evidence>
<feature type="transmembrane region" description="Helical" evidence="1">
    <location>
        <begin position="85"/>
        <end position="107"/>
    </location>
</feature>